<evidence type="ECO:0000256" key="1">
    <source>
        <dbReference type="SAM" id="Coils"/>
    </source>
</evidence>
<dbReference type="Gene3D" id="1.20.120.20">
    <property type="entry name" value="Apolipoprotein"/>
    <property type="match status" value="1"/>
</dbReference>
<proteinExistence type="predicted"/>
<keyword evidence="6" id="KW-1185">Reference proteome</keyword>
<dbReference type="Proteomes" id="UP000019118">
    <property type="component" value="Unassembled WGS sequence"/>
</dbReference>
<feature type="coiled-coil region" evidence="1">
    <location>
        <begin position="127"/>
        <end position="154"/>
    </location>
</feature>
<feature type="chain" id="PRO_5010971991" description="Protein TsetseEP domain-containing protein" evidence="2">
    <location>
        <begin position="24"/>
        <end position="233"/>
    </location>
</feature>
<evidence type="ECO:0000313" key="3">
    <source>
        <dbReference type="EMBL" id="ENN78370.1"/>
    </source>
</evidence>
<dbReference type="EMBL" id="KB740914">
    <property type="protein sequence ID" value="ENN78370.1"/>
    <property type="molecule type" value="Genomic_DNA"/>
</dbReference>
<feature type="coiled-coil region" evidence="1">
    <location>
        <begin position="44"/>
        <end position="75"/>
    </location>
</feature>
<keyword evidence="2" id="KW-0732">Signal</keyword>
<evidence type="ECO:0000313" key="5">
    <source>
        <dbReference type="EnsemblMetazoa" id="XP_019757867.1"/>
    </source>
</evidence>
<gene>
    <name evidence="5" type="primary">109536196</name>
    <name evidence="4" type="ORF">D910_10543</name>
    <name evidence="3" type="ORF">YQE_05172</name>
</gene>
<reference evidence="5" key="2">
    <citation type="submission" date="2024-08" db="UniProtKB">
        <authorList>
            <consortium name="EnsemblMetazoa"/>
        </authorList>
    </citation>
    <scope>IDENTIFICATION</scope>
</reference>
<dbReference type="KEGG" id="dpa:109536196"/>
<feature type="signal peptide" evidence="2">
    <location>
        <begin position="1"/>
        <end position="23"/>
    </location>
</feature>
<reference evidence="6 7" key="1">
    <citation type="journal article" date="2013" name="Genome Biol.">
        <title>Draft genome of the mountain pine beetle, Dendroctonus ponderosae Hopkins, a major forest pest.</title>
        <authorList>
            <person name="Keeling C.I."/>
            <person name="Yuen M.M."/>
            <person name="Liao N.Y."/>
            <person name="Docking T.R."/>
            <person name="Chan S.K."/>
            <person name="Taylor G.A."/>
            <person name="Palmquist D.L."/>
            <person name="Jackman S.D."/>
            <person name="Nguyen A."/>
            <person name="Li M."/>
            <person name="Henderson H."/>
            <person name="Janes J.K."/>
            <person name="Zhao Y."/>
            <person name="Pandoh P."/>
            <person name="Moore R."/>
            <person name="Sperling F.A."/>
            <person name="Huber D.P."/>
            <person name="Birol I."/>
            <person name="Jones S.J."/>
            <person name="Bohlmann J."/>
        </authorList>
    </citation>
    <scope>NUCLEOTIDE SEQUENCE</scope>
</reference>
<name>N6U9K4_DENPD</name>
<sequence>MSKLLVFVSISVAIFCQFSDVNASGKDDAKKAFHELMEVIDKALTDAQKTLDKAVEQFQAAAANLEDKAKAELDTTLEPLRKKLDDLVNKAKENGFDISKCQNYIDDFSNTPDNLVNNLVGCINTQVTDAQKAVTDALNQMKQIEEDLNTIDTDIDNCSGSKWTQAKCYAKIIAKIAKDTKDAPEKIVADVGKVTLLISNLIPALEDCFTSKLKKAGTDAAEDVAKFGICAAV</sequence>
<evidence type="ECO:0008006" key="8">
    <source>
        <dbReference type="Google" id="ProtNLM"/>
    </source>
</evidence>
<dbReference type="OMA" id="CINTQVT"/>
<dbReference type="EMBL" id="KB632352">
    <property type="protein sequence ID" value="ERL93247.1"/>
    <property type="molecule type" value="Genomic_DNA"/>
</dbReference>
<evidence type="ECO:0000313" key="4">
    <source>
        <dbReference type="EMBL" id="ERL93247.1"/>
    </source>
</evidence>
<dbReference type="OrthoDB" id="6737816at2759"/>
<dbReference type="AlphaFoldDB" id="N6U9K4"/>
<protein>
    <recommendedName>
        <fullName evidence="8">Protein TsetseEP domain-containing protein</fullName>
    </recommendedName>
</protein>
<dbReference type="EnsemblMetazoa" id="XM_019902308.1">
    <property type="protein sequence ID" value="XP_019757867.1"/>
    <property type="gene ID" value="LOC109536196"/>
</dbReference>
<keyword evidence="1" id="KW-0175">Coiled coil</keyword>
<evidence type="ECO:0000256" key="2">
    <source>
        <dbReference type="SAM" id="SignalP"/>
    </source>
</evidence>
<evidence type="ECO:0000313" key="7">
    <source>
        <dbReference type="Proteomes" id="UP000030742"/>
    </source>
</evidence>
<feature type="non-terminal residue" evidence="3">
    <location>
        <position position="1"/>
    </location>
</feature>
<accession>N6U9K4</accession>
<dbReference type="Proteomes" id="UP000030742">
    <property type="component" value="Unassembled WGS sequence"/>
</dbReference>
<organism evidence="3">
    <name type="scientific">Dendroctonus ponderosae</name>
    <name type="common">Mountain pine beetle</name>
    <dbReference type="NCBI Taxonomy" id="77166"/>
    <lineage>
        <taxon>Eukaryota</taxon>
        <taxon>Metazoa</taxon>
        <taxon>Ecdysozoa</taxon>
        <taxon>Arthropoda</taxon>
        <taxon>Hexapoda</taxon>
        <taxon>Insecta</taxon>
        <taxon>Pterygota</taxon>
        <taxon>Neoptera</taxon>
        <taxon>Endopterygota</taxon>
        <taxon>Coleoptera</taxon>
        <taxon>Polyphaga</taxon>
        <taxon>Cucujiformia</taxon>
        <taxon>Curculionidae</taxon>
        <taxon>Scolytinae</taxon>
        <taxon>Dendroctonus</taxon>
    </lineage>
</organism>
<evidence type="ECO:0000313" key="6">
    <source>
        <dbReference type="Proteomes" id="UP000019118"/>
    </source>
</evidence>
<dbReference type="HOGENOM" id="CLU_1190939_0_0_1"/>